<keyword evidence="3 7" id="KW-0812">Transmembrane</keyword>
<evidence type="ECO:0000256" key="1">
    <source>
        <dbReference type="ARBA" id="ARBA00004651"/>
    </source>
</evidence>
<keyword evidence="10" id="KW-1185">Reference proteome</keyword>
<dbReference type="InterPro" id="IPR018076">
    <property type="entry name" value="T2SS_GspF_dom"/>
</dbReference>
<comment type="subcellular location">
    <subcellularLocation>
        <location evidence="1">Cell membrane</location>
        <topology evidence="1">Multi-pass membrane protein</topology>
    </subcellularLocation>
</comment>
<feature type="transmembrane region" description="Helical" evidence="7">
    <location>
        <begin position="148"/>
        <end position="168"/>
    </location>
</feature>
<feature type="domain" description="Type II secretion system protein GspF" evidence="8">
    <location>
        <begin position="93"/>
        <end position="205"/>
    </location>
</feature>
<evidence type="ECO:0000256" key="4">
    <source>
        <dbReference type="ARBA" id="ARBA00022989"/>
    </source>
</evidence>
<evidence type="ECO:0000256" key="5">
    <source>
        <dbReference type="ARBA" id="ARBA00023136"/>
    </source>
</evidence>
<feature type="region of interest" description="Disordered" evidence="6">
    <location>
        <begin position="31"/>
        <end position="81"/>
    </location>
</feature>
<organism evidence="9 10">
    <name type="scientific">Brevibacterium pityocampae</name>
    <dbReference type="NCBI Taxonomy" id="506594"/>
    <lineage>
        <taxon>Bacteria</taxon>
        <taxon>Bacillati</taxon>
        <taxon>Actinomycetota</taxon>
        <taxon>Actinomycetes</taxon>
        <taxon>Micrococcales</taxon>
        <taxon>Brevibacteriaceae</taxon>
        <taxon>Brevibacterium</taxon>
    </lineage>
</organism>
<keyword evidence="4 7" id="KW-1133">Transmembrane helix</keyword>
<dbReference type="Pfam" id="PF00482">
    <property type="entry name" value="T2SSF"/>
    <property type="match status" value="1"/>
</dbReference>
<evidence type="ECO:0000256" key="6">
    <source>
        <dbReference type="SAM" id="MobiDB-lite"/>
    </source>
</evidence>
<accession>A0ABP8J6V7</accession>
<keyword evidence="5 7" id="KW-0472">Membrane</keyword>
<evidence type="ECO:0000256" key="2">
    <source>
        <dbReference type="ARBA" id="ARBA00022475"/>
    </source>
</evidence>
<evidence type="ECO:0000259" key="8">
    <source>
        <dbReference type="Pfam" id="PF00482"/>
    </source>
</evidence>
<gene>
    <name evidence="9" type="ORF">GCM10023167_08770</name>
</gene>
<evidence type="ECO:0000313" key="10">
    <source>
        <dbReference type="Proteomes" id="UP001500642"/>
    </source>
</evidence>
<protein>
    <recommendedName>
        <fullName evidence="8">Type II secretion system protein GspF domain-containing protein</fullName>
    </recommendedName>
</protein>
<evidence type="ECO:0000256" key="7">
    <source>
        <dbReference type="SAM" id="Phobius"/>
    </source>
</evidence>
<dbReference type="EMBL" id="BAABGL010000004">
    <property type="protein sequence ID" value="GAA4386151.1"/>
    <property type="molecule type" value="Genomic_DNA"/>
</dbReference>
<comment type="caution">
    <text evidence="9">The sequence shown here is derived from an EMBL/GenBank/DDBJ whole genome shotgun (WGS) entry which is preliminary data.</text>
</comment>
<evidence type="ECO:0000313" key="9">
    <source>
        <dbReference type="EMBL" id="GAA4386151.1"/>
    </source>
</evidence>
<dbReference type="Proteomes" id="UP001500642">
    <property type="component" value="Unassembled WGS sequence"/>
</dbReference>
<reference evidence="10" key="1">
    <citation type="journal article" date="2019" name="Int. J. Syst. Evol. Microbiol.">
        <title>The Global Catalogue of Microorganisms (GCM) 10K type strain sequencing project: providing services to taxonomists for standard genome sequencing and annotation.</title>
        <authorList>
            <consortium name="The Broad Institute Genomics Platform"/>
            <consortium name="The Broad Institute Genome Sequencing Center for Infectious Disease"/>
            <person name="Wu L."/>
            <person name="Ma J."/>
        </authorList>
    </citation>
    <scope>NUCLEOTIDE SEQUENCE [LARGE SCALE GENOMIC DNA]</scope>
    <source>
        <strain evidence="10">JCM 17808</strain>
    </source>
</reference>
<proteinExistence type="predicted"/>
<keyword evidence="2" id="KW-1003">Cell membrane</keyword>
<sequence length="222" mass="22582">MILLIAAVAGLLVGCGWWLFDPGADTRLKSLLGAPQGGRGKSVGDSDRGRGARSGAMGSRVAEGSGERVAGAGEPGPSPTSAMSAVDALAFDLDLVSICLQTGLPTERALSLAAAAGGDRTGLDRLGRSLALGEIDDSNEELAAVSRLVLFSRSTGVALAPLLRGLAGDLRRAEHRRRQIAAARLGVELVVPLGVCVLPAFLLLGVVPVVLSLVDDLGVLFG</sequence>
<evidence type="ECO:0000256" key="3">
    <source>
        <dbReference type="ARBA" id="ARBA00022692"/>
    </source>
</evidence>
<name>A0ABP8J6V7_9MICO</name>
<feature type="transmembrane region" description="Helical" evidence="7">
    <location>
        <begin position="189"/>
        <end position="214"/>
    </location>
</feature>